<evidence type="ECO:0000256" key="3">
    <source>
        <dbReference type="ARBA" id="ARBA00023002"/>
    </source>
</evidence>
<evidence type="ECO:0000313" key="5">
    <source>
        <dbReference type="Proteomes" id="UP000829354"/>
    </source>
</evidence>
<protein>
    <submittedName>
        <fullName evidence="4">Uncharacterized protein</fullName>
    </submittedName>
</protein>
<keyword evidence="3" id="KW-0560">Oxidoreductase</keyword>
<dbReference type="Proteomes" id="UP000829354">
    <property type="component" value="Chromosome IV"/>
</dbReference>
<dbReference type="EMBL" id="CP092623">
    <property type="protein sequence ID" value="UMM26554.1"/>
    <property type="molecule type" value="Genomic_DNA"/>
</dbReference>
<dbReference type="GO" id="GO:0016491">
    <property type="term" value="F:oxidoreductase activity"/>
    <property type="evidence" value="ECO:0007669"/>
    <property type="project" value="UniProtKB-KW"/>
</dbReference>
<comment type="similarity">
    <text evidence="1">Belongs to the short-chain dehydrogenases/reductases (SDR) family.</text>
</comment>
<reference evidence="4 5" key="1">
    <citation type="submission" date="2022-04" db="EMBL/GenBank/DDBJ databases">
        <title>Chromosome-level reference genomes for two strains of Caenorhabditis briggsae: an improved platform for comparative genomics.</title>
        <authorList>
            <person name="Stevens L."/>
            <person name="Andersen E."/>
        </authorList>
    </citation>
    <scope>NUCLEOTIDE SEQUENCE [LARGE SCALE GENOMIC DNA]</scope>
    <source>
        <strain evidence="4">VX34</strain>
        <tissue evidence="4">Whole-organism</tissue>
    </source>
</reference>
<dbReference type="AlphaFoldDB" id="A0AAE9JFM8"/>
<gene>
    <name evidence="4" type="ORF">L5515_010205</name>
</gene>
<keyword evidence="2" id="KW-0521">NADP</keyword>
<dbReference type="PANTHER" id="PTHR24320:SF282">
    <property type="entry name" value="WW DOMAIN-CONTAINING OXIDOREDUCTASE"/>
    <property type="match status" value="1"/>
</dbReference>
<name>A0AAE9JFM8_CAEBR</name>
<keyword evidence="5" id="KW-1185">Reference proteome</keyword>
<evidence type="ECO:0000256" key="2">
    <source>
        <dbReference type="ARBA" id="ARBA00022857"/>
    </source>
</evidence>
<organism evidence="4 5">
    <name type="scientific">Caenorhabditis briggsae</name>
    <dbReference type="NCBI Taxonomy" id="6238"/>
    <lineage>
        <taxon>Eukaryota</taxon>
        <taxon>Metazoa</taxon>
        <taxon>Ecdysozoa</taxon>
        <taxon>Nematoda</taxon>
        <taxon>Chromadorea</taxon>
        <taxon>Rhabditida</taxon>
        <taxon>Rhabditina</taxon>
        <taxon>Rhabditomorpha</taxon>
        <taxon>Rhabditoidea</taxon>
        <taxon>Rhabditidae</taxon>
        <taxon>Peloderinae</taxon>
        <taxon>Caenorhabditis</taxon>
    </lineage>
</organism>
<dbReference type="PANTHER" id="PTHR24320">
    <property type="entry name" value="RETINOL DEHYDROGENASE"/>
    <property type="match status" value="1"/>
</dbReference>
<evidence type="ECO:0000256" key="1">
    <source>
        <dbReference type="ARBA" id="ARBA00006484"/>
    </source>
</evidence>
<accession>A0AAE9JFM8</accession>
<dbReference type="Gene3D" id="3.40.50.720">
    <property type="entry name" value="NAD(P)-binding Rossmann-like Domain"/>
    <property type="match status" value="1"/>
</dbReference>
<proteinExistence type="inferred from homology"/>
<sequence>MCNMLTAFKIHRDEFSNGISTYSVHPGSAVRTKLNRDSGIDGIKTFLTTPFTKNSSQGAATSVYCIAHPEVQEVSGRYWESCWDDEKSLDKKVARDEQLQDELWKKSEELIEDWKRKNETKI</sequence>
<evidence type="ECO:0000313" key="4">
    <source>
        <dbReference type="EMBL" id="UMM26554.1"/>
    </source>
</evidence>